<dbReference type="AlphaFoldDB" id="N1URK8"/>
<protein>
    <submittedName>
        <fullName evidence="1">Uncharacterized protein</fullName>
    </submittedName>
</protein>
<evidence type="ECO:0000313" key="1">
    <source>
        <dbReference type="EMBL" id="EMY26271.1"/>
    </source>
</evidence>
<proteinExistence type="predicted"/>
<gene>
    <name evidence="1" type="ORF">LEP1GSC115_1258</name>
</gene>
<evidence type="ECO:0000313" key="2">
    <source>
        <dbReference type="Proteomes" id="UP000012220"/>
    </source>
</evidence>
<reference evidence="1 2" key="1">
    <citation type="submission" date="2013-02" db="EMBL/GenBank/DDBJ databases">
        <authorList>
            <person name="Harkins D.M."/>
            <person name="Durkin A.S."/>
            <person name="Brinkac L.M."/>
            <person name="Haft D.H."/>
            <person name="Selengut J.D."/>
            <person name="Sanka R."/>
            <person name="DePew J."/>
            <person name="Purushe J."/>
            <person name="Picardeau M."/>
            <person name="Werts C."/>
            <person name="Goarant C."/>
            <person name="Vinetz J.M."/>
            <person name="Sutton G.G."/>
            <person name="Nierman W.C."/>
            <person name="Fouts D.E."/>
        </authorList>
    </citation>
    <scope>NUCLEOTIDE SEQUENCE [LARGE SCALE GENOMIC DNA]</scope>
    <source>
        <strain evidence="1 2">200703203</strain>
    </source>
</reference>
<dbReference type="EMBL" id="AHNY02000093">
    <property type="protein sequence ID" value="EMY26271.1"/>
    <property type="molecule type" value="Genomic_DNA"/>
</dbReference>
<name>N1URK8_LEPIR</name>
<sequence>MLIGTREFFNNSIIKITILIVDYLVTVPKVLKCRNYYSYNKV</sequence>
<dbReference type="BioCyc" id="LINT1085541:G11IQ-3993-MONOMER"/>
<organism evidence="1 2">
    <name type="scientific">Leptospira interrogans serovar Australis str. 200703203</name>
    <dbReference type="NCBI Taxonomy" id="1085541"/>
    <lineage>
        <taxon>Bacteria</taxon>
        <taxon>Pseudomonadati</taxon>
        <taxon>Spirochaetota</taxon>
        <taxon>Spirochaetia</taxon>
        <taxon>Leptospirales</taxon>
        <taxon>Leptospiraceae</taxon>
        <taxon>Leptospira</taxon>
    </lineage>
</organism>
<comment type="caution">
    <text evidence="1">The sequence shown here is derived from an EMBL/GenBank/DDBJ whole genome shotgun (WGS) entry which is preliminary data.</text>
</comment>
<accession>N1URK8</accession>
<dbReference type="Proteomes" id="UP000012220">
    <property type="component" value="Unassembled WGS sequence"/>
</dbReference>